<dbReference type="HOGENOM" id="CLU_404795_0_0_0"/>
<dbReference type="EMBL" id="CP001823">
    <property type="protein sequence ID" value="ACZ37949.1"/>
    <property type="molecule type" value="Genomic_DNA"/>
</dbReference>
<dbReference type="Proteomes" id="UP000002027">
    <property type="component" value="Chromosome 1"/>
</dbReference>
<sequence>MPRRRRRWDRVSWWYSLILVVPLVGFSSVFAYQHFIEGRGYTVSVVDAYTDEPVADARVIVGTSETQTDSRGRSRVPKDAVEIRIEKDGYDPQALVLPVAGDDDIRVALRPNVVQGMIRHAGDDRPLAGITVEAHAPPGTVVATTTTGEDGSFVLRDVPEGASLVVTSADYSDVTMEIGRQTSFELALRPDVVTGRVTDTDGQPIPGARVAIGTAQATAGDDGQFRLEGAPESGDVVVKAPGYRAAIVPLDASMRIEAQLEPFQAKAIYVTADVAADPAQFQEKIDLIKRTELNAMVVDLKDSTGSVFYDTEVSLAHEIGAVRPILDPKAVVEALHANDIYAIARIVVFEDPILAEQRPEWAIHSSDGGLWRTWNGLAWVNAHRKEVWDYDTALALEAARLGFDEIQLDYIRFPSDGPLDEAEYGVEHNTETRMAAIRDFLTGVRDALAPTPAYFAVDVFGLTYWELSDGGIGQNLETIAPLVDYICPMVYPSHFYEGSMGFDIPNDHPYEVILWSLENGAERVPEEARKFRPWLQDFSYGPGIEYGDNEVRAQIQASEDFGSSGWMLWNAASEYHEGALRKP</sequence>
<keyword evidence="1" id="KW-1133">Transmembrane helix</keyword>
<dbReference type="KEGG" id="sti:Sthe_0511"/>
<name>D1C132_SPHTD</name>
<dbReference type="Pfam" id="PF13200">
    <property type="entry name" value="DUF4015"/>
    <property type="match status" value="1"/>
</dbReference>
<evidence type="ECO:0000256" key="1">
    <source>
        <dbReference type="SAM" id="Phobius"/>
    </source>
</evidence>
<evidence type="ECO:0000259" key="2">
    <source>
        <dbReference type="Pfam" id="PF13200"/>
    </source>
</evidence>
<feature type="transmembrane region" description="Helical" evidence="1">
    <location>
        <begin position="12"/>
        <end position="32"/>
    </location>
</feature>
<reference evidence="3 4" key="2">
    <citation type="journal article" date="2010" name="Stand. Genomic Sci.">
        <title>Complete genome sequence of Desulfohalobium retbaense type strain (HR(100)).</title>
        <authorList>
            <person name="Spring S."/>
            <person name="Nolan M."/>
            <person name="Lapidus A."/>
            <person name="Glavina Del Rio T."/>
            <person name="Copeland A."/>
            <person name="Tice H."/>
            <person name="Cheng J.F."/>
            <person name="Lucas S."/>
            <person name="Land M."/>
            <person name="Chen F."/>
            <person name="Bruce D."/>
            <person name="Goodwin L."/>
            <person name="Pitluck S."/>
            <person name="Ivanova N."/>
            <person name="Mavromatis K."/>
            <person name="Mikhailova N."/>
            <person name="Pati A."/>
            <person name="Chen A."/>
            <person name="Palaniappan K."/>
            <person name="Hauser L."/>
            <person name="Chang Y.J."/>
            <person name="Jeffries C.D."/>
            <person name="Munk C."/>
            <person name="Kiss H."/>
            <person name="Chain P."/>
            <person name="Han C."/>
            <person name="Brettin T."/>
            <person name="Detter J.C."/>
            <person name="Schuler E."/>
            <person name="Goker M."/>
            <person name="Rohde M."/>
            <person name="Bristow J."/>
            <person name="Eisen J.A."/>
            <person name="Markowitz V."/>
            <person name="Hugenholtz P."/>
            <person name="Kyrpides N.C."/>
            <person name="Klenk H.P."/>
        </authorList>
    </citation>
    <scope>NUCLEOTIDE SEQUENCE [LARGE SCALE GENOMIC DNA]</scope>
    <source>
        <strain evidence="4">ATCC 49802 / DSM 20745 / S 6022</strain>
    </source>
</reference>
<dbReference type="SUPFAM" id="SSF51445">
    <property type="entry name" value="(Trans)glycosidases"/>
    <property type="match status" value="1"/>
</dbReference>
<dbReference type="InterPro" id="IPR008969">
    <property type="entry name" value="CarboxyPept-like_regulatory"/>
</dbReference>
<evidence type="ECO:0000313" key="4">
    <source>
        <dbReference type="Proteomes" id="UP000002027"/>
    </source>
</evidence>
<dbReference type="Gene3D" id="2.60.40.10">
    <property type="entry name" value="Immunoglobulins"/>
    <property type="match status" value="1"/>
</dbReference>
<dbReference type="RefSeq" id="WP_012870996.1">
    <property type="nucleotide sequence ID" value="NC_013523.1"/>
</dbReference>
<dbReference type="OrthoDB" id="9774125at2"/>
<dbReference type="Gene3D" id="3.20.20.80">
    <property type="entry name" value="Glycosidases"/>
    <property type="match status" value="1"/>
</dbReference>
<protein>
    <recommendedName>
        <fullName evidence="2">DUF4015 domain-containing protein</fullName>
    </recommendedName>
</protein>
<dbReference type="InterPro" id="IPR017853">
    <property type="entry name" value="GH"/>
</dbReference>
<evidence type="ECO:0000313" key="3">
    <source>
        <dbReference type="EMBL" id="ACZ37949.1"/>
    </source>
</evidence>
<accession>D1C132</accession>
<keyword evidence="4" id="KW-1185">Reference proteome</keyword>
<dbReference type="SUPFAM" id="SSF49464">
    <property type="entry name" value="Carboxypeptidase regulatory domain-like"/>
    <property type="match status" value="2"/>
</dbReference>
<organism evidence="3 4">
    <name type="scientific">Sphaerobacter thermophilus (strain ATCC 49802 / DSM 20745 / KCCM 41009 / NCIMB 13125 / S 6022)</name>
    <dbReference type="NCBI Taxonomy" id="479434"/>
    <lineage>
        <taxon>Bacteria</taxon>
        <taxon>Pseudomonadati</taxon>
        <taxon>Thermomicrobiota</taxon>
        <taxon>Thermomicrobia</taxon>
        <taxon>Sphaerobacterales</taxon>
        <taxon>Sphaerobacterineae</taxon>
        <taxon>Sphaerobacteraceae</taxon>
        <taxon>Sphaerobacter</taxon>
    </lineage>
</organism>
<feature type="domain" description="DUF4015" evidence="2">
    <location>
        <begin position="267"/>
        <end position="575"/>
    </location>
</feature>
<dbReference type="STRING" id="479434.Sthe_0511"/>
<dbReference type="InParanoid" id="D1C132"/>
<reference evidence="4" key="1">
    <citation type="submission" date="2009-11" db="EMBL/GenBank/DDBJ databases">
        <title>The complete chromosome 1 of Sphaerobacter thermophilus DSM 20745.</title>
        <authorList>
            <person name="Lucas S."/>
            <person name="Copeland A."/>
            <person name="Lapidus A."/>
            <person name="Glavina del Rio T."/>
            <person name="Dalin E."/>
            <person name="Tice H."/>
            <person name="Bruce D."/>
            <person name="Goodwin L."/>
            <person name="Pitluck S."/>
            <person name="Kyrpides N."/>
            <person name="Mavromatis K."/>
            <person name="Ivanova N."/>
            <person name="Mikhailova N."/>
            <person name="LaButti K.M."/>
            <person name="Clum A."/>
            <person name="Sun H.I."/>
            <person name="Brettin T."/>
            <person name="Detter J.C."/>
            <person name="Han C."/>
            <person name="Larimer F."/>
            <person name="Land M."/>
            <person name="Hauser L."/>
            <person name="Markowitz V."/>
            <person name="Cheng J.F."/>
            <person name="Hugenholtz P."/>
            <person name="Woyke T."/>
            <person name="Wu D."/>
            <person name="Steenblock K."/>
            <person name="Schneider S."/>
            <person name="Pukall R."/>
            <person name="Goeker M."/>
            <person name="Klenk H.P."/>
            <person name="Eisen J.A."/>
        </authorList>
    </citation>
    <scope>NUCLEOTIDE SEQUENCE [LARGE SCALE GENOMIC DNA]</scope>
    <source>
        <strain evidence="4">ATCC 49802 / DSM 20745 / S 6022</strain>
    </source>
</reference>
<dbReference type="Gene3D" id="2.60.40.1120">
    <property type="entry name" value="Carboxypeptidase-like, regulatory domain"/>
    <property type="match status" value="1"/>
</dbReference>
<keyword evidence="1" id="KW-0472">Membrane</keyword>
<keyword evidence="1" id="KW-0812">Transmembrane</keyword>
<dbReference type="InterPro" id="IPR013783">
    <property type="entry name" value="Ig-like_fold"/>
</dbReference>
<dbReference type="InterPro" id="IPR025275">
    <property type="entry name" value="DUF4015"/>
</dbReference>
<gene>
    <name evidence="3" type="ordered locus">Sthe_0511</name>
</gene>
<dbReference type="AlphaFoldDB" id="D1C132"/>
<dbReference type="eggNOG" id="COG1306">
    <property type="taxonomic scope" value="Bacteria"/>
</dbReference>
<dbReference type="Pfam" id="PF13620">
    <property type="entry name" value="CarboxypepD_reg"/>
    <property type="match status" value="2"/>
</dbReference>
<proteinExistence type="predicted"/>